<dbReference type="InterPro" id="IPR011335">
    <property type="entry name" value="Restrct_endonuc-II-like"/>
</dbReference>
<accession>A0ABW2QRI1</accession>
<dbReference type="EMBL" id="JBHTBQ010000001">
    <property type="protein sequence ID" value="MFC7418366.1"/>
    <property type="molecule type" value="Genomic_DNA"/>
</dbReference>
<keyword evidence="2" id="KW-1185">Reference proteome</keyword>
<name>A0ABW2QRI1_9NEIS</name>
<dbReference type="RefSeq" id="WP_380185311.1">
    <property type="nucleotide sequence ID" value="NZ_JBHTBQ010000001.1"/>
</dbReference>
<evidence type="ECO:0008006" key="3">
    <source>
        <dbReference type="Google" id="ProtNLM"/>
    </source>
</evidence>
<reference evidence="2" key="1">
    <citation type="journal article" date="2019" name="Int. J. Syst. Evol. Microbiol.">
        <title>The Global Catalogue of Microorganisms (GCM) 10K type strain sequencing project: providing services to taxonomists for standard genome sequencing and annotation.</title>
        <authorList>
            <consortium name="The Broad Institute Genomics Platform"/>
            <consortium name="The Broad Institute Genome Sequencing Center for Infectious Disease"/>
            <person name="Wu L."/>
            <person name="Ma J."/>
        </authorList>
    </citation>
    <scope>NUCLEOTIDE SEQUENCE [LARGE SCALE GENOMIC DNA]</scope>
    <source>
        <strain evidence="2">CCUG 62945</strain>
    </source>
</reference>
<proteinExistence type="predicted"/>
<gene>
    <name evidence="1" type="ORF">ACFQNF_00540</name>
</gene>
<organism evidence="1 2">
    <name type="scientific">Iodobacter arcticus</name>
    <dbReference type="NCBI Taxonomy" id="590593"/>
    <lineage>
        <taxon>Bacteria</taxon>
        <taxon>Pseudomonadati</taxon>
        <taxon>Pseudomonadota</taxon>
        <taxon>Betaproteobacteria</taxon>
        <taxon>Neisseriales</taxon>
        <taxon>Chitinibacteraceae</taxon>
        <taxon>Iodobacter</taxon>
    </lineage>
</organism>
<sequence>MLPEKIIEWLNKTGFPLEMEAASAFRNAGFDVRQSATFRDSQSDKGREIDVIAEDPDFIGVIEVSFVIECKSSSKPWVVFTSDDALSNYNRLSAFGVTSSAAREVLANRFIDLPLLGPYIKRPQRGGYGFRQALGNESDPAYTAAIGALKACHGVAQDRSSSTIPRFAFAFPVVVIDSPLFECSRKECGELELTEVTNSEFLFSAHIPDHIGCCIKVITKEHLPSFANWAKNLANTIREELKNEEANVLKRIRGVTDT</sequence>
<dbReference type="Proteomes" id="UP001596473">
    <property type="component" value="Unassembled WGS sequence"/>
</dbReference>
<comment type="caution">
    <text evidence="1">The sequence shown here is derived from an EMBL/GenBank/DDBJ whole genome shotgun (WGS) entry which is preliminary data.</text>
</comment>
<dbReference type="SUPFAM" id="SSF52980">
    <property type="entry name" value="Restriction endonuclease-like"/>
    <property type="match status" value="1"/>
</dbReference>
<evidence type="ECO:0000313" key="1">
    <source>
        <dbReference type="EMBL" id="MFC7418366.1"/>
    </source>
</evidence>
<evidence type="ECO:0000313" key="2">
    <source>
        <dbReference type="Proteomes" id="UP001596473"/>
    </source>
</evidence>
<protein>
    <recommendedName>
        <fullName evidence="3">Restriction endonuclease type IV Mrr domain-containing protein</fullName>
    </recommendedName>
</protein>